<sequence>MAARFSKDSADRRTDEPPADPDLLPVDPDTGPIDGTAPDADVFAVRAGRRDRQWRVLAAISLGGGLGSVARYLISQALHVSPGRFPWATFTINLSGCLAIGLLMVLVLDVWPPNRYVRPFFGVGVLGGYTTFSTFAVELRTLAAHGSWGIAAAYALGSLLGGFAAVWCGMTLARLIAGLPVLRGREGRRG</sequence>
<protein>
    <recommendedName>
        <fullName evidence="10">Fluoride-specific ion channel FluC</fullName>
    </recommendedName>
</protein>
<reference evidence="13" key="1">
    <citation type="journal article" date="2019" name="Int. J. Syst. Evol. Microbiol.">
        <title>The Global Catalogue of Microorganisms (GCM) 10K type strain sequencing project: providing services to taxonomists for standard genome sequencing and annotation.</title>
        <authorList>
            <consortium name="The Broad Institute Genomics Platform"/>
            <consortium name="The Broad Institute Genome Sequencing Center for Infectious Disease"/>
            <person name="Wu L."/>
            <person name="Ma J."/>
        </authorList>
    </citation>
    <scope>NUCLEOTIDE SEQUENCE [LARGE SCALE GENOMIC DNA]</scope>
    <source>
        <strain evidence="13">JCM 17938</strain>
    </source>
</reference>
<gene>
    <name evidence="10" type="primary">fluC</name>
    <name evidence="10" type="synonym">crcB</name>
    <name evidence="12" type="ORF">GCM10023195_64920</name>
</gene>
<organism evidence="12 13">
    <name type="scientific">Actinoallomurus liliacearum</name>
    <dbReference type="NCBI Taxonomy" id="1080073"/>
    <lineage>
        <taxon>Bacteria</taxon>
        <taxon>Bacillati</taxon>
        <taxon>Actinomycetota</taxon>
        <taxon>Actinomycetes</taxon>
        <taxon>Streptosporangiales</taxon>
        <taxon>Thermomonosporaceae</taxon>
        <taxon>Actinoallomurus</taxon>
    </lineage>
</organism>
<dbReference type="Proteomes" id="UP001500212">
    <property type="component" value="Unassembled WGS sequence"/>
</dbReference>
<evidence type="ECO:0000256" key="4">
    <source>
        <dbReference type="ARBA" id="ARBA00022989"/>
    </source>
</evidence>
<keyword evidence="3 10" id="KW-0812">Transmembrane</keyword>
<feature type="transmembrane region" description="Helical" evidence="10">
    <location>
        <begin position="120"/>
        <end position="137"/>
    </location>
</feature>
<evidence type="ECO:0000256" key="10">
    <source>
        <dbReference type="HAMAP-Rule" id="MF_00454"/>
    </source>
</evidence>
<evidence type="ECO:0000256" key="6">
    <source>
        <dbReference type="ARBA" id="ARBA00023303"/>
    </source>
</evidence>
<feature type="region of interest" description="Disordered" evidence="11">
    <location>
        <begin position="1"/>
        <end position="38"/>
    </location>
</feature>
<dbReference type="PANTHER" id="PTHR28259:SF1">
    <property type="entry name" value="FLUORIDE EXPORT PROTEIN 1-RELATED"/>
    <property type="match status" value="1"/>
</dbReference>
<evidence type="ECO:0000256" key="11">
    <source>
        <dbReference type="SAM" id="MobiDB-lite"/>
    </source>
</evidence>
<evidence type="ECO:0000256" key="2">
    <source>
        <dbReference type="ARBA" id="ARBA00022475"/>
    </source>
</evidence>
<comment type="subcellular location">
    <subcellularLocation>
        <location evidence="1 10">Cell membrane</location>
        <topology evidence="1 10">Multi-pass membrane protein</topology>
    </subcellularLocation>
</comment>
<feature type="compositionally biased region" description="Basic and acidic residues" evidence="11">
    <location>
        <begin position="1"/>
        <end position="16"/>
    </location>
</feature>
<comment type="caution">
    <text evidence="12">The sequence shown here is derived from an EMBL/GenBank/DDBJ whole genome shotgun (WGS) entry which is preliminary data.</text>
</comment>
<keyword evidence="13" id="KW-1185">Reference proteome</keyword>
<keyword evidence="5 10" id="KW-0472">Membrane</keyword>
<comment type="activity regulation">
    <text evidence="10">Na(+) is not transported, but it plays an essential structural role and its presence is essential for fluoride channel function.</text>
</comment>
<comment type="catalytic activity">
    <reaction evidence="8">
        <text>fluoride(in) = fluoride(out)</text>
        <dbReference type="Rhea" id="RHEA:76159"/>
        <dbReference type="ChEBI" id="CHEBI:17051"/>
    </reaction>
    <physiologicalReaction direction="left-to-right" evidence="8">
        <dbReference type="Rhea" id="RHEA:76160"/>
    </physiologicalReaction>
</comment>
<evidence type="ECO:0000313" key="12">
    <source>
        <dbReference type="EMBL" id="GAA4614824.1"/>
    </source>
</evidence>
<keyword evidence="6 10" id="KW-0407">Ion channel</keyword>
<keyword evidence="4 10" id="KW-1133">Transmembrane helix</keyword>
<evidence type="ECO:0000313" key="13">
    <source>
        <dbReference type="Proteomes" id="UP001500212"/>
    </source>
</evidence>
<dbReference type="EMBL" id="BAABHJ010000027">
    <property type="protein sequence ID" value="GAA4614824.1"/>
    <property type="molecule type" value="Genomic_DNA"/>
</dbReference>
<keyword evidence="10" id="KW-0813">Transport</keyword>
<dbReference type="InterPro" id="IPR003691">
    <property type="entry name" value="FluC"/>
</dbReference>
<dbReference type="Pfam" id="PF02537">
    <property type="entry name" value="CRCB"/>
    <property type="match status" value="1"/>
</dbReference>
<comment type="similarity">
    <text evidence="7 10">Belongs to the fluoride channel Fluc/FEX (TC 1.A.43) family.</text>
</comment>
<comment type="function">
    <text evidence="9 10">Fluoride-specific ion channel. Important for reducing fluoride concentration in the cell, thus reducing its toxicity.</text>
</comment>
<feature type="transmembrane region" description="Helical" evidence="10">
    <location>
        <begin position="86"/>
        <end position="108"/>
    </location>
</feature>
<keyword evidence="10" id="KW-0479">Metal-binding</keyword>
<keyword evidence="10" id="KW-0406">Ion transport</keyword>
<name>A0ABP8TU92_9ACTN</name>
<feature type="binding site" evidence="10">
    <location>
        <position position="130"/>
    </location>
    <ligand>
        <name>Na(+)</name>
        <dbReference type="ChEBI" id="CHEBI:29101"/>
        <note>structural</note>
    </ligand>
</feature>
<feature type="transmembrane region" description="Helical" evidence="10">
    <location>
        <begin position="56"/>
        <end position="74"/>
    </location>
</feature>
<dbReference type="RefSeq" id="WP_345363168.1">
    <property type="nucleotide sequence ID" value="NZ_BAABHJ010000027.1"/>
</dbReference>
<accession>A0ABP8TU92</accession>
<keyword evidence="2 10" id="KW-1003">Cell membrane</keyword>
<evidence type="ECO:0000256" key="8">
    <source>
        <dbReference type="ARBA" id="ARBA00035585"/>
    </source>
</evidence>
<evidence type="ECO:0000256" key="5">
    <source>
        <dbReference type="ARBA" id="ARBA00023136"/>
    </source>
</evidence>
<proteinExistence type="inferred from homology"/>
<evidence type="ECO:0000256" key="3">
    <source>
        <dbReference type="ARBA" id="ARBA00022692"/>
    </source>
</evidence>
<evidence type="ECO:0000256" key="9">
    <source>
        <dbReference type="ARBA" id="ARBA00049940"/>
    </source>
</evidence>
<evidence type="ECO:0000256" key="1">
    <source>
        <dbReference type="ARBA" id="ARBA00004651"/>
    </source>
</evidence>
<evidence type="ECO:0000256" key="7">
    <source>
        <dbReference type="ARBA" id="ARBA00035120"/>
    </source>
</evidence>
<feature type="transmembrane region" description="Helical" evidence="10">
    <location>
        <begin position="149"/>
        <end position="182"/>
    </location>
</feature>
<feature type="binding site" evidence="10">
    <location>
        <position position="127"/>
    </location>
    <ligand>
        <name>Na(+)</name>
        <dbReference type="ChEBI" id="CHEBI:29101"/>
        <note>structural</note>
    </ligand>
</feature>
<dbReference type="NCBIfam" id="TIGR00494">
    <property type="entry name" value="crcB"/>
    <property type="match status" value="1"/>
</dbReference>
<dbReference type="HAMAP" id="MF_00454">
    <property type="entry name" value="FluC"/>
    <property type="match status" value="1"/>
</dbReference>
<dbReference type="PANTHER" id="PTHR28259">
    <property type="entry name" value="FLUORIDE EXPORT PROTEIN 1-RELATED"/>
    <property type="match status" value="1"/>
</dbReference>
<keyword evidence="10" id="KW-0915">Sodium</keyword>